<dbReference type="Proteomes" id="UP000290191">
    <property type="component" value="Unassembled WGS sequence"/>
</dbReference>
<accession>A0A4Q0XZY1</accession>
<dbReference type="EMBL" id="PDKO01000004">
    <property type="protein sequence ID" value="RXJ63290.1"/>
    <property type="molecule type" value="Genomic_DNA"/>
</dbReference>
<sequence>MKDKLREITDSTINELLGNEIILPSNYFQCFDKNAKNIDIDLKSEDFEKELNQLILDEFNSINSYVNDAMKTIDNVADITKEAEKAIEQNDSLLLKNLYNQITTLKKELLEMTNNIYKDYLTKLYNKKWLYFKYLDEKANFKESAIVVLIDITDYYYISKTYNKLIANNLLIYISKCLNKAFIDEQLKFKTIRFLTNKLIIIFDEESLSQIRSVVNTISDSLFETTLQSNSGILIKPTFDYSFIEVKKNQSFHTSLESLTKKIKEEQNKIV</sequence>
<dbReference type="InterPro" id="IPR043128">
    <property type="entry name" value="Rev_trsase/Diguanyl_cyclase"/>
</dbReference>
<dbReference type="OrthoDB" id="5343745at2"/>
<organism evidence="3 4">
    <name type="scientific">Halarcobacter anaerophilus</name>
    <dbReference type="NCBI Taxonomy" id="877500"/>
    <lineage>
        <taxon>Bacteria</taxon>
        <taxon>Pseudomonadati</taxon>
        <taxon>Campylobacterota</taxon>
        <taxon>Epsilonproteobacteria</taxon>
        <taxon>Campylobacterales</taxon>
        <taxon>Arcobacteraceae</taxon>
        <taxon>Halarcobacter</taxon>
    </lineage>
</organism>
<evidence type="ECO:0000313" key="4">
    <source>
        <dbReference type="Proteomes" id="UP000290191"/>
    </source>
</evidence>
<proteinExistence type="predicted"/>
<keyword evidence="4" id="KW-1185">Reference proteome</keyword>
<feature type="domain" description="GGDEF" evidence="2">
    <location>
        <begin position="118"/>
        <end position="236"/>
    </location>
</feature>
<gene>
    <name evidence="3" type="ORF">CRV06_06330</name>
</gene>
<dbReference type="SUPFAM" id="SSF55073">
    <property type="entry name" value="Nucleotide cyclase"/>
    <property type="match status" value="1"/>
</dbReference>
<dbReference type="AlphaFoldDB" id="A0A4Q0XZY1"/>
<dbReference type="STRING" id="877500.GCA_000935065_00541"/>
<reference evidence="3 4" key="1">
    <citation type="submission" date="2017-10" db="EMBL/GenBank/DDBJ databases">
        <title>Genomics of the genus Arcobacter.</title>
        <authorList>
            <person name="Perez-Cataluna A."/>
            <person name="Figueras M.J."/>
        </authorList>
    </citation>
    <scope>NUCLEOTIDE SEQUENCE [LARGE SCALE GENOMIC DNA]</scope>
    <source>
        <strain evidence="3 4">DSM 24636</strain>
    </source>
</reference>
<dbReference type="Pfam" id="PF00990">
    <property type="entry name" value="GGDEF"/>
    <property type="match status" value="1"/>
</dbReference>
<feature type="coiled-coil region" evidence="1">
    <location>
        <begin position="76"/>
        <end position="115"/>
    </location>
</feature>
<keyword evidence="1" id="KW-0175">Coiled coil</keyword>
<dbReference type="InterPro" id="IPR000160">
    <property type="entry name" value="GGDEF_dom"/>
</dbReference>
<name>A0A4Q0XZY1_9BACT</name>
<dbReference type="InterPro" id="IPR029787">
    <property type="entry name" value="Nucleotide_cyclase"/>
</dbReference>
<dbReference type="Gene3D" id="3.30.70.270">
    <property type="match status" value="1"/>
</dbReference>
<evidence type="ECO:0000256" key="1">
    <source>
        <dbReference type="SAM" id="Coils"/>
    </source>
</evidence>
<comment type="caution">
    <text evidence="3">The sequence shown here is derived from an EMBL/GenBank/DDBJ whole genome shotgun (WGS) entry which is preliminary data.</text>
</comment>
<protein>
    <recommendedName>
        <fullName evidence="2">GGDEF domain-containing protein</fullName>
    </recommendedName>
</protein>
<evidence type="ECO:0000313" key="3">
    <source>
        <dbReference type="EMBL" id="RXJ63290.1"/>
    </source>
</evidence>
<dbReference type="RefSeq" id="WP_129081819.1">
    <property type="nucleotide sequence ID" value="NZ_CP041070.1"/>
</dbReference>
<evidence type="ECO:0000259" key="2">
    <source>
        <dbReference type="Pfam" id="PF00990"/>
    </source>
</evidence>